<sequence length="57" mass="6276">MTDKKTPPPGSKSGAFDKKPLPDKIGSSLRQLYDDVLSEDVPDDFLNLLKKADEVSK</sequence>
<dbReference type="EMBL" id="BSNJ01000004">
    <property type="protein sequence ID" value="GLQ21165.1"/>
    <property type="molecule type" value="Genomic_DNA"/>
</dbReference>
<feature type="region of interest" description="Disordered" evidence="1">
    <location>
        <begin position="1"/>
        <end position="23"/>
    </location>
</feature>
<evidence type="ECO:0000259" key="2">
    <source>
        <dbReference type="Pfam" id="PF18557"/>
    </source>
</evidence>
<feature type="domain" description="Anti-sigma factor NepR" evidence="2">
    <location>
        <begin position="23"/>
        <end position="54"/>
    </location>
</feature>
<evidence type="ECO:0000313" key="4">
    <source>
        <dbReference type="Proteomes" id="UP001161390"/>
    </source>
</evidence>
<name>A0ABQ5V0U4_9PROT</name>
<gene>
    <name evidence="3" type="ORF">GCM10007854_21200</name>
</gene>
<evidence type="ECO:0000313" key="3">
    <source>
        <dbReference type="EMBL" id="GLQ21165.1"/>
    </source>
</evidence>
<keyword evidence="4" id="KW-1185">Reference proteome</keyword>
<dbReference type="InterPro" id="IPR041649">
    <property type="entry name" value="NepR"/>
</dbReference>
<comment type="caution">
    <text evidence="3">The sequence shown here is derived from an EMBL/GenBank/DDBJ whole genome shotgun (WGS) entry which is preliminary data.</text>
</comment>
<accession>A0ABQ5V0U4</accession>
<evidence type="ECO:0000256" key="1">
    <source>
        <dbReference type="SAM" id="MobiDB-lite"/>
    </source>
</evidence>
<proteinExistence type="predicted"/>
<protein>
    <recommendedName>
        <fullName evidence="2">Anti-sigma factor NepR domain-containing protein</fullName>
    </recommendedName>
</protein>
<dbReference type="Pfam" id="PF18557">
    <property type="entry name" value="NepR"/>
    <property type="match status" value="1"/>
</dbReference>
<dbReference type="Proteomes" id="UP001161390">
    <property type="component" value="Unassembled WGS sequence"/>
</dbReference>
<dbReference type="RefSeq" id="WP_284372437.1">
    <property type="nucleotide sequence ID" value="NZ_BSNJ01000004.1"/>
</dbReference>
<reference evidence="3" key="1">
    <citation type="journal article" date="2014" name="Int. J. Syst. Evol. Microbiol.">
        <title>Complete genome of a new Firmicutes species belonging to the dominant human colonic microbiota ('Ruminococcus bicirculans') reveals two chromosomes and a selective capacity to utilize plant glucans.</title>
        <authorList>
            <consortium name="NISC Comparative Sequencing Program"/>
            <person name="Wegmann U."/>
            <person name="Louis P."/>
            <person name="Goesmann A."/>
            <person name="Henrissat B."/>
            <person name="Duncan S.H."/>
            <person name="Flint H.J."/>
        </authorList>
    </citation>
    <scope>NUCLEOTIDE SEQUENCE</scope>
    <source>
        <strain evidence="3">NBRC 108216</strain>
    </source>
</reference>
<organism evidence="3 4">
    <name type="scientific">Algimonas porphyrae</name>
    <dbReference type="NCBI Taxonomy" id="1128113"/>
    <lineage>
        <taxon>Bacteria</taxon>
        <taxon>Pseudomonadati</taxon>
        <taxon>Pseudomonadota</taxon>
        <taxon>Alphaproteobacteria</taxon>
        <taxon>Maricaulales</taxon>
        <taxon>Robiginitomaculaceae</taxon>
        <taxon>Algimonas</taxon>
    </lineage>
</organism>
<reference evidence="3" key="2">
    <citation type="submission" date="2023-01" db="EMBL/GenBank/DDBJ databases">
        <title>Draft genome sequence of Algimonas porphyrae strain NBRC 108216.</title>
        <authorList>
            <person name="Sun Q."/>
            <person name="Mori K."/>
        </authorList>
    </citation>
    <scope>NUCLEOTIDE SEQUENCE</scope>
    <source>
        <strain evidence="3">NBRC 108216</strain>
    </source>
</reference>